<reference evidence="2 3" key="1">
    <citation type="submission" date="2015-11" db="EMBL/GenBank/DDBJ databases">
        <title>Solirubrum puertoriconensis gen. nov. an environmental bacteria isolated in Puerto Rico.</title>
        <authorList>
            <person name="Cuebas-Irizarry M.F."/>
            <person name="Montalvo-Rodriguez R."/>
        </authorList>
    </citation>
    <scope>NUCLEOTIDE SEQUENCE [LARGE SCALE GENOMIC DNA]</scope>
    <source>
        <strain evidence="2 3">MC1A</strain>
    </source>
</reference>
<organism evidence="2 3">
    <name type="scientific">Solirubrum puertoriconensis</name>
    <dbReference type="NCBI Taxonomy" id="1751427"/>
    <lineage>
        <taxon>Bacteria</taxon>
        <taxon>Pseudomonadati</taxon>
        <taxon>Bacteroidota</taxon>
        <taxon>Cytophagia</taxon>
        <taxon>Cytophagales</taxon>
    </lineage>
</organism>
<feature type="transmembrane region" description="Helical" evidence="1">
    <location>
        <begin position="28"/>
        <end position="45"/>
    </location>
</feature>
<keyword evidence="1" id="KW-0472">Membrane</keyword>
<keyword evidence="1" id="KW-1133">Transmembrane helix</keyword>
<gene>
    <name evidence="2" type="ORF">ASU33_16320</name>
</gene>
<protein>
    <submittedName>
        <fullName evidence="2">Uncharacterized protein</fullName>
    </submittedName>
</protein>
<keyword evidence="3" id="KW-1185">Reference proteome</keyword>
<proteinExistence type="predicted"/>
<comment type="caution">
    <text evidence="2">The sequence shown here is derived from an EMBL/GenBank/DDBJ whole genome shotgun (WGS) entry which is preliminary data.</text>
</comment>
<name>A0A9X0HNQ0_SOLP1</name>
<dbReference type="EMBL" id="LNAL01000003">
    <property type="protein sequence ID" value="KUG09304.1"/>
    <property type="molecule type" value="Genomic_DNA"/>
</dbReference>
<dbReference type="Proteomes" id="UP000054223">
    <property type="component" value="Unassembled WGS sequence"/>
</dbReference>
<sequence length="156" mass="17728">MQHVLLITLILAMIVALAYKELVDKPFIEALLLGMLAFVGMAPLWKPTRQLGKPQIKLSKEGIWLNEVGFQPWGCVVPAIEGTTKILGADDYLYSANYVHLYRRSNPQERVVGAKLTFLDISKEELAASCEGYMWKLEISDSTCYWPHNRRLFGVR</sequence>
<evidence type="ECO:0000313" key="3">
    <source>
        <dbReference type="Proteomes" id="UP000054223"/>
    </source>
</evidence>
<dbReference type="AlphaFoldDB" id="A0A9X0HNQ0"/>
<evidence type="ECO:0000313" key="2">
    <source>
        <dbReference type="EMBL" id="KUG09304.1"/>
    </source>
</evidence>
<keyword evidence="1" id="KW-0812">Transmembrane</keyword>
<accession>A0A9X0HNQ0</accession>
<evidence type="ECO:0000256" key="1">
    <source>
        <dbReference type="SAM" id="Phobius"/>
    </source>
</evidence>